<dbReference type="Pfam" id="PF12776">
    <property type="entry name" value="Myb_DNA-bind_3"/>
    <property type="match status" value="1"/>
</dbReference>
<reference evidence="3 4" key="1">
    <citation type="submission" date="2018-08" db="EMBL/GenBank/DDBJ databases">
        <title>Aphanomyces genome sequencing and annotation.</title>
        <authorList>
            <person name="Minardi D."/>
            <person name="Oidtmann B."/>
            <person name="Van Der Giezen M."/>
            <person name="Studholme D.J."/>
        </authorList>
    </citation>
    <scope>NUCLEOTIDE SEQUENCE [LARGE SCALE GENOMIC DNA]</scope>
    <source>
        <strain evidence="3 4">Kv</strain>
    </source>
</reference>
<comment type="caution">
    <text evidence="3">The sequence shown here is derived from an EMBL/GenBank/DDBJ whole genome shotgun (WGS) entry which is preliminary data.</text>
</comment>
<organism evidence="3 4">
    <name type="scientific">Aphanomyces astaci</name>
    <name type="common">Crayfish plague agent</name>
    <dbReference type="NCBI Taxonomy" id="112090"/>
    <lineage>
        <taxon>Eukaryota</taxon>
        <taxon>Sar</taxon>
        <taxon>Stramenopiles</taxon>
        <taxon>Oomycota</taxon>
        <taxon>Saprolegniomycetes</taxon>
        <taxon>Saprolegniales</taxon>
        <taxon>Verrucalvaceae</taxon>
        <taxon>Aphanomyces</taxon>
    </lineage>
</organism>
<dbReference type="EMBL" id="QUSZ01008147">
    <property type="protein sequence ID" value="RHY00867.1"/>
    <property type="molecule type" value="Genomic_DNA"/>
</dbReference>
<dbReference type="InterPro" id="IPR024752">
    <property type="entry name" value="Myb/SANT-like_dom"/>
</dbReference>
<feature type="domain" description="Myb/SANT-like" evidence="2">
    <location>
        <begin position="4"/>
        <end position="97"/>
    </location>
</feature>
<dbReference type="AlphaFoldDB" id="A0A397A5B3"/>
<name>A0A397A5B3_APHAT</name>
<dbReference type="PANTHER" id="PTHR46929:SF3">
    <property type="entry name" value="MYB_SANT-LIKE DOMAIN-CONTAINING PROTEIN"/>
    <property type="match status" value="1"/>
</dbReference>
<gene>
    <name evidence="3" type="ORF">DYB36_011228</name>
</gene>
<evidence type="ECO:0000256" key="1">
    <source>
        <dbReference type="SAM" id="MobiDB-lite"/>
    </source>
</evidence>
<dbReference type="VEuPathDB" id="FungiDB:H257_16263"/>
<sequence>MTIWNDELDAVWINEMIHQANVLGKRSNSGFKKEAWATALSKLNAVPDSAFTMLQLKSRNTTIKERFSLLWRMANASGMGWERSRALVVCVSTTWDAFLVGKSKDMARWKNKPFPLYDLCEVLYKGTLAKGTHAQSSTSMTTTVSVDDAEIEDVERGLPSDHSDDDGNNISTCDTASSKRPCPDSDSPPRRVRRSAASMMANELKAQSESISKELAMFATTLQGNSDNSGSTDVEAALDILQDEFDSTLDENEMLKAIDVLATEVKAKVFMRLRGTLRAAWLHRQIVMD</sequence>
<proteinExistence type="predicted"/>
<dbReference type="PANTHER" id="PTHR46929">
    <property type="entry name" value="EXPRESSED PROTEIN"/>
    <property type="match status" value="1"/>
</dbReference>
<protein>
    <recommendedName>
        <fullName evidence="2">Myb/SANT-like domain-containing protein</fullName>
    </recommendedName>
</protein>
<evidence type="ECO:0000259" key="2">
    <source>
        <dbReference type="Pfam" id="PF12776"/>
    </source>
</evidence>
<accession>A0A397A5B3</accession>
<evidence type="ECO:0000313" key="4">
    <source>
        <dbReference type="Proteomes" id="UP000265427"/>
    </source>
</evidence>
<dbReference type="Proteomes" id="UP000265427">
    <property type="component" value="Unassembled WGS sequence"/>
</dbReference>
<evidence type="ECO:0000313" key="3">
    <source>
        <dbReference type="EMBL" id="RHY00867.1"/>
    </source>
</evidence>
<feature type="region of interest" description="Disordered" evidence="1">
    <location>
        <begin position="156"/>
        <end position="195"/>
    </location>
</feature>